<dbReference type="PANTHER" id="PTHR43479:SF11">
    <property type="entry name" value="ACREF_ENVCD OPERON REPRESSOR-RELATED"/>
    <property type="match status" value="1"/>
</dbReference>
<dbReference type="Gene3D" id="1.10.357.10">
    <property type="entry name" value="Tetracycline Repressor, domain 2"/>
    <property type="match status" value="1"/>
</dbReference>
<evidence type="ECO:0000259" key="3">
    <source>
        <dbReference type="PROSITE" id="PS50977"/>
    </source>
</evidence>
<name>E0S355_BUTPB</name>
<dbReference type="EMBL" id="CP001811">
    <property type="protein sequence ID" value="ADL35837.1"/>
    <property type="molecule type" value="Genomic_DNA"/>
</dbReference>
<dbReference type="PANTHER" id="PTHR43479">
    <property type="entry name" value="ACREF/ENVCD OPERON REPRESSOR-RELATED"/>
    <property type="match status" value="1"/>
</dbReference>
<organism evidence="4 5">
    <name type="scientific">Butyrivibrio proteoclasticus (strain ATCC 51982 / DSM 14932 / B316)</name>
    <name type="common">Clostridium proteoclasticum</name>
    <dbReference type="NCBI Taxonomy" id="515622"/>
    <lineage>
        <taxon>Bacteria</taxon>
        <taxon>Bacillati</taxon>
        <taxon>Bacillota</taxon>
        <taxon>Clostridia</taxon>
        <taxon>Lachnospirales</taxon>
        <taxon>Lachnospiraceae</taxon>
        <taxon>Butyrivibrio</taxon>
    </lineage>
</organism>
<accession>E0S355</accession>
<dbReference type="eggNOG" id="COG1309">
    <property type="taxonomic scope" value="Bacteria"/>
</dbReference>
<dbReference type="KEGG" id="bpb:bpr_III151"/>
<keyword evidence="1 2" id="KW-0238">DNA-binding</keyword>
<feature type="domain" description="HTH tetR-type" evidence="3">
    <location>
        <begin position="11"/>
        <end position="71"/>
    </location>
</feature>
<evidence type="ECO:0000313" key="5">
    <source>
        <dbReference type="Proteomes" id="UP000001299"/>
    </source>
</evidence>
<evidence type="ECO:0000256" key="1">
    <source>
        <dbReference type="ARBA" id="ARBA00023125"/>
    </source>
</evidence>
<dbReference type="Proteomes" id="UP000001299">
    <property type="component" value="Chromosome 2"/>
</dbReference>
<feature type="DNA-binding region" description="H-T-H motif" evidence="2">
    <location>
        <begin position="34"/>
        <end position="53"/>
    </location>
</feature>
<dbReference type="GO" id="GO:0003677">
    <property type="term" value="F:DNA binding"/>
    <property type="evidence" value="ECO:0007669"/>
    <property type="project" value="UniProtKB-UniRule"/>
</dbReference>
<dbReference type="HOGENOM" id="CLU_069356_42_0_9"/>
<reference evidence="4 5" key="1">
    <citation type="journal article" date="2010" name="PLoS ONE">
        <title>The glycobiome of the rumen bacterium Butyrivibrio proteoclasticus B316(T) highlights adaptation to a polysaccharide-rich environment.</title>
        <authorList>
            <person name="Kelly W.J."/>
            <person name="Leahy S.C."/>
            <person name="Altermann E."/>
            <person name="Yeoman C.J."/>
            <person name="Dunne J.C."/>
            <person name="Kong Z."/>
            <person name="Pacheco D.M."/>
            <person name="Li D."/>
            <person name="Noel S.J."/>
            <person name="Moon C.D."/>
            <person name="Cookson A.L."/>
            <person name="Attwood G.T."/>
        </authorList>
    </citation>
    <scope>NUCLEOTIDE SEQUENCE [LARGE SCALE GENOMIC DNA]</scope>
    <source>
        <strain evidence="5">ATCC 51982 / DSM 14932 / B316</strain>
    </source>
</reference>
<dbReference type="InterPro" id="IPR001647">
    <property type="entry name" value="HTH_TetR"/>
</dbReference>
<protein>
    <submittedName>
        <fullName evidence="4">Transcriptional regulator TetR family</fullName>
    </submittedName>
</protein>
<dbReference type="InterPro" id="IPR050624">
    <property type="entry name" value="HTH-type_Tx_Regulator"/>
</dbReference>
<evidence type="ECO:0000256" key="2">
    <source>
        <dbReference type="PROSITE-ProRule" id="PRU00335"/>
    </source>
</evidence>
<dbReference type="RefSeq" id="WP_013282487.1">
    <property type="nucleotide sequence ID" value="NC_014388.1"/>
</dbReference>
<sequence length="197" mass="22827">MPKSYSDQEREYIVKRLKEEAAKCLSQYGVRRTTVDELVQRVGIPKGTFYLFYKSKELLLFEVIQDQHEAINKELSDALSKTAVKGFSADTVTDLIFDFFKMTEEMPILKLLDTDEVELLVRKLPREVVEAHFQDDTDTIEQMLSMFPIKKNLDVKVVSAAFHAVYFATLHKNDIGEENYDEALRLLIYGIVTQMMK</sequence>
<proteinExistence type="predicted"/>
<keyword evidence="5" id="KW-1185">Reference proteome</keyword>
<gene>
    <name evidence="4" type="ordered locus">bpr_III151</name>
</gene>
<dbReference type="PROSITE" id="PS50977">
    <property type="entry name" value="HTH_TETR_2"/>
    <property type="match status" value="1"/>
</dbReference>
<dbReference type="STRING" id="515622.bpr_III151"/>
<dbReference type="AlphaFoldDB" id="E0S355"/>
<dbReference type="SUPFAM" id="SSF46689">
    <property type="entry name" value="Homeodomain-like"/>
    <property type="match status" value="1"/>
</dbReference>
<dbReference type="InterPro" id="IPR009057">
    <property type="entry name" value="Homeodomain-like_sf"/>
</dbReference>
<evidence type="ECO:0000313" key="4">
    <source>
        <dbReference type="EMBL" id="ADL35837.1"/>
    </source>
</evidence>
<dbReference type="Pfam" id="PF00440">
    <property type="entry name" value="TetR_N"/>
    <property type="match status" value="1"/>
</dbReference>